<sequence>MKKNKLYLILPAIALFAWSCGDEEQVTPKQQSVDVVTETIKYTEMVGEHRFSGIVKADDKLMLSTKIFGQVDVVLVKEGEKISKGQLLIKIKSNDLAAKQNTASSGVQAAKTNMENTIKNYDRIKALLEKGSATQKEMEDMTAAKEAAIAQYKEAQHQLAEINDYLSYANLTSPINGFVAKKMVNVGDMANPGQPILALESMEELKIEADIPAFEIGQFEVNDSIKITVADAGLTEMNGVVERIIPSATFSGQYKAVIALGQQNKSLKPGMFARINLLKNKENKLLIPKSSIINKGQLTGIYTVNQQGEAMLRWIRLGKEYGNNVEVLSGLTINEQIITSSQSKITDGINVKTK</sequence>
<dbReference type="Gene3D" id="2.40.30.170">
    <property type="match status" value="1"/>
</dbReference>
<dbReference type="NCBIfam" id="TIGR01730">
    <property type="entry name" value="RND_mfp"/>
    <property type="match status" value="1"/>
</dbReference>
<dbReference type="GO" id="GO:0015562">
    <property type="term" value="F:efflux transmembrane transporter activity"/>
    <property type="evidence" value="ECO:0007669"/>
    <property type="project" value="TreeGrafter"/>
</dbReference>
<evidence type="ECO:0000256" key="2">
    <source>
        <dbReference type="SAM" id="Coils"/>
    </source>
</evidence>
<dbReference type="PANTHER" id="PTHR30469">
    <property type="entry name" value="MULTIDRUG RESISTANCE PROTEIN MDTA"/>
    <property type="match status" value="1"/>
</dbReference>
<dbReference type="OrthoDB" id="9806939at2"/>
<dbReference type="InterPro" id="IPR058792">
    <property type="entry name" value="Beta-barrel_RND_2"/>
</dbReference>
<comment type="caution">
    <text evidence="6">The sequence shown here is derived from an EMBL/GenBank/DDBJ whole genome shotgun (WGS) entry which is preliminary data.</text>
</comment>
<evidence type="ECO:0000259" key="3">
    <source>
        <dbReference type="Pfam" id="PF25917"/>
    </source>
</evidence>
<dbReference type="Pfam" id="PF25989">
    <property type="entry name" value="YknX_C"/>
    <property type="match status" value="1"/>
</dbReference>
<feature type="domain" description="CusB-like beta-barrel" evidence="4">
    <location>
        <begin position="207"/>
        <end position="278"/>
    </location>
</feature>
<dbReference type="InterPro" id="IPR058625">
    <property type="entry name" value="MdtA-like_BSH"/>
</dbReference>
<protein>
    <submittedName>
        <fullName evidence="6">Efflux RND transporter periplasmic adaptor subunit</fullName>
    </submittedName>
</protein>
<dbReference type="InterPro" id="IPR058637">
    <property type="entry name" value="YknX-like_C"/>
</dbReference>
<keyword evidence="7" id="KW-1185">Reference proteome</keyword>
<evidence type="ECO:0000259" key="5">
    <source>
        <dbReference type="Pfam" id="PF25989"/>
    </source>
</evidence>
<dbReference type="RefSeq" id="WP_147101960.1">
    <property type="nucleotide sequence ID" value="NZ_VOOS01000006.1"/>
</dbReference>
<evidence type="ECO:0000256" key="1">
    <source>
        <dbReference type="ARBA" id="ARBA00009477"/>
    </source>
</evidence>
<evidence type="ECO:0000259" key="4">
    <source>
        <dbReference type="Pfam" id="PF25954"/>
    </source>
</evidence>
<dbReference type="Gene3D" id="1.10.287.470">
    <property type="entry name" value="Helix hairpin bin"/>
    <property type="match status" value="1"/>
</dbReference>
<dbReference type="Gene3D" id="2.40.50.100">
    <property type="match status" value="1"/>
</dbReference>
<feature type="domain" description="YknX-like C-terminal permuted SH3-like" evidence="5">
    <location>
        <begin position="286"/>
        <end position="352"/>
    </location>
</feature>
<dbReference type="SUPFAM" id="SSF111369">
    <property type="entry name" value="HlyD-like secretion proteins"/>
    <property type="match status" value="1"/>
</dbReference>
<dbReference type="EMBL" id="VOOS01000006">
    <property type="protein sequence ID" value="TXB63988.1"/>
    <property type="molecule type" value="Genomic_DNA"/>
</dbReference>
<dbReference type="Pfam" id="PF25917">
    <property type="entry name" value="BSH_RND"/>
    <property type="match status" value="1"/>
</dbReference>
<evidence type="ECO:0000313" key="6">
    <source>
        <dbReference type="EMBL" id="TXB63988.1"/>
    </source>
</evidence>
<feature type="coiled-coil region" evidence="2">
    <location>
        <begin position="138"/>
        <end position="165"/>
    </location>
</feature>
<gene>
    <name evidence="6" type="ORF">FRY74_12100</name>
</gene>
<dbReference type="GO" id="GO:1990281">
    <property type="term" value="C:efflux pump complex"/>
    <property type="evidence" value="ECO:0007669"/>
    <property type="project" value="TreeGrafter"/>
</dbReference>
<feature type="domain" description="Multidrug resistance protein MdtA-like barrel-sandwich hybrid" evidence="3">
    <location>
        <begin position="66"/>
        <end position="195"/>
    </location>
</feature>
<dbReference type="Proteomes" id="UP000321721">
    <property type="component" value="Unassembled WGS sequence"/>
</dbReference>
<organism evidence="6 7">
    <name type="scientific">Vicingus serpentipes</name>
    <dbReference type="NCBI Taxonomy" id="1926625"/>
    <lineage>
        <taxon>Bacteria</taxon>
        <taxon>Pseudomonadati</taxon>
        <taxon>Bacteroidota</taxon>
        <taxon>Flavobacteriia</taxon>
        <taxon>Flavobacteriales</taxon>
        <taxon>Vicingaceae</taxon>
        <taxon>Vicingus</taxon>
    </lineage>
</organism>
<evidence type="ECO:0000313" key="7">
    <source>
        <dbReference type="Proteomes" id="UP000321721"/>
    </source>
</evidence>
<comment type="similarity">
    <text evidence="1">Belongs to the membrane fusion protein (MFP) (TC 8.A.1) family.</text>
</comment>
<proteinExistence type="inferred from homology"/>
<dbReference type="InterPro" id="IPR006143">
    <property type="entry name" value="RND_pump_MFP"/>
</dbReference>
<dbReference type="Gene3D" id="2.40.420.20">
    <property type="match status" value="1"/>
</dbReference>
<name>A0A5C6RNK1_9FLAO</name>
<accession>A0A5C6RNK1</accession>
<dbReference type="PANTHER" id="PTHR30469:SF15">
    <property type="entry name" value="HLYD FAMILY OF SECRETION PROTEINS"/>
    <property type="match status" value="1"/>
</dbReference>
<reference evidence="6 7" key="1">
    <citation type="submission" date="2019-08" db="EMBL/GenBank/DDBJ databases">
        <title>Genome of Vicingus serpentipes NCIMB 15042.</title>
        <authorList>
            <person name="Bowman J.P."/>
        </authorList>
    </citation>
    <scope>NUCLEOTIDE SEQUENCE [LARGE SCALE GENOMIC DNA]</scope>
    <source>
        <strain evidence="6 7">NCIMB 15042</strain>
    </source>
</reference>
<dbReference type="AlphaFoldDB" id="A0A5C6RNK1"/>
<dbReference type="Pfam" id="PF25954">
    <property type="entry name" value="Beta-barrel_RND_2"/>
    <property type="match status" value="1"/>
</dbReference>
<keyword evidence="2" id="KW-0175">Coiled coil</keyword>